<evidence type="ECO:0000259" key="11">
    <source>
        <dbReference type="PROSITE" id="PS50893"/>
    </source>
</evidence>
<dbReference type="Gene3D" id="1.20.1560.10">
    <property type="entry name" value="ABC transporter type 1, transmembrane domain"/>
    <property type="match status" value="1"/>
</dbReference>
<evidence type="ECO:0000259" key="12">
    <source>
        <dbReference type="PROSITE" id="PS50929"/>
    </source>
</evidence>
<proteinExistence type="predicted"/>
<dbReference type="GO" id="GO:0005524">
    <property type="term" value="F:ATP binding"/>
    <property type="evidence" value="ECO:0007669"/>
    <property type="project" value="UniProtKB-KW"/>
</dbReference>
<dbReference type="CDD" id="cd07346">
    <property type="entry name" value="ABC_6TM_exporters"/>
    <property type="match status" value="1"/>
</dbReference>
<keyword evidence="2" id="KW-0813">Transport</keyword>
<feature type="transmembrane region" description="Helical" evidence="10">
    <location>
        <begin position="134"/>
        <end position="152"/>
    </location>
</feature>
<dbReference type="PROSITE" id="PS50893">
    <property type="entry name" value="ABC_TRANSPORTER_2"/>
    <property type="match status" value="1"/>
</dbReference>
<evidence type="ECO:0000256" key="7">
    <source>
        <dbReference type="ARBA" id="ARBA00022840"/>
    </source>
</evidence>
<comment type="subcellular location">
    <subcellularLocation>
        <location evidence="1">Cell membrane</location>
        <topology evidence="1">Multi-pass membrane protein</topology>
    </subcellularLocation>
</comment>
<feature type="transmembrane region" description="Helical" evidence="10">
    <location>
        <begin position="158"/>
        <end position="176"/>
    </location>
</feature>
<reference evidence="13 14" key="1">
    <citation type="submission" date="2014-02" db="EMBL/GenBank/DDBJ databases">
        <title>Genome sequence of Paenibacillus darwinianus reveals adaptive mechanisms for survival in Antarctic soils.</title>
        <authorList>
            <person name="Dsouza M."/>
            <person name="Taylor M.W."/>
            <person name="Turner S.J."/>
            <person name="Aislabie J."/>
        </authorList>
    </citation>
    <scope>NUCLEOTIDE SEQUENCE [LARGE SCALE GENOMIC DNA]</scope>
    <source>
        <strain evidence="13 14">CE1</strain>
    </source>
</reference>
<feature type="transmembrane region" description="Helical" evidence="10">
    <location>
        <begin position="272"/>
        <end position="293"/>
    </location>
</feature>
<dbReference type="GO" id="GO:0005886">
    <property type="term" value="C:plasma membrane"/>
    <property type="evidence" value="ECO:0007669"/>
    <property type="project" value="UniProtKB-SubCell"/>
</dbReference>
<dbReference type="SUPFAM" id="SSF90123">
    <property type="entry name" value="ABC transporter transmembrane region"/>
    <property type="match status" value="1"/>
</dbReference>
<keyword evidence="7" id="KW-0067">ATP-binding</keyword>
<keyword evidence="4 10" id="KW-0812">Transmembrane</keyword>
<keyword evidence="6" id="KW-0788">Thiol protease</keyword>
<feature type="transmembrane region" description="Helical" evidence="10">
    <location>
        <begin position="239"/>
        <end position="260"/>
    </location>
</feature>
<evidence type="ECO:0000256" key="8">
    <source>
        <dbReference type="ARBA" id="ARBA00022989"/>
    </source>
</evidence>
<dbReference type="PANTHER" id="PTHR43394:SF1">
    <property type="entry name" value="ATP-BINDING CASSETTE SUB-FAMILY B MEMBER 10, MITOCHONDRIAL"/>
    <property type="match status" value="1"/>
</dbReference>
<evidence type="ECO:0000256" key="1">
    <source>
        <dbReference type="ARBA" id="ARBA00004651"/>
    </source>
</evidence>
<gene>
    <name evidence="13" type="ORF">BG53_01885</name>
</gene>
<dbReference type="GO" id="GO:0015421">
    <property type="term" value="F:ABC-type oligopeptide transporter activity"/>
    <property type="evidence" value="ECO:0007669"/>
    <property type="project" value="TreeGrafter"/>
</dbReference>
<evidence type="ECO:0000313" key="14">
    <source>
        <dbReference type="Proteomes" id="UP000053750"/>
    </source>
</evidence>
<dbReference type="InterPro" id="IPR036640">
    <property type="entry name" value="ABC1_TM_sf"/>
</dbReference>
<sequence length="564" mass="63493">MPVIIRFLLLLKPYYRQGAAIFTLLLLSTILTVATPFFYKELVDNGILMNNNTVLLRMLGAIAAALVLQELIHLWQVSLNLKVRKGVFLGLRMDVYKHLLTMPPGFYSQHHKGRLLSRMTSDVDAVQNLVLEKYIGFVHSLLVALFIFVVIFTLDWQMVFAASLLLPFLYFLYRLFRTGIAALGRQAQEEQEGLMERLQEDLSMVRAIQSYSVMEDRIQRTCIRMERTEKAKNRLNMRYSAASSSTIVLNVIGLLIIWGMGGAAVMRGSMTIGTLVAISFYLNYTVDLFYSAYNIVMGFQRSKPAAERIFEVMDLAPVIADRSDAVEPPMLAGSVEFRNVSFAYPGGRPVFANVSFTAHPGEVIGILGPSGQGKTTLVNLLMRYYDPDEGAIEIDGLDIRRIKLECLKTKVAIVPQEDYLFNLSIRDNIVMGRSYLTEAQIAEACALSRVDRFAPSFEDGYETIVGENGMRLSAGQKKRIAMARALADNPHVLIFDEATSVLDEENEREILRSIRTMARERIVILITHKRDNVTGAAQIVHMADGGLKTYDGYEEFVRKCVKKC</sequence>
<dbReference type="InterPro" id="IPR003593">
    <property type="entry name" value="AAA+_ATPase"/>
</dbReference>
<dbReference type="InterPro" id="IPR039421">
    <property type="entry name" value="Type_1_exporter"/>
</dbReference>
<name>A0A9W5W7E2_9BACL</name>
<dbReference type="EMBL" id="JFHU01000125">
    <property type="protein sequence ID" value="EXX88498.1"/>
    <property type="molecule type" value="Genomic_DNA"/>
</dbReference>
<comment type="caution">
    <text evidence="13">The sequence shown here is derived from an EMBL/GenBank/DDBJ whole genome shotgun (WGS) entry which is preliminary data.</text>
</comment>
<keyword evidence="8 10" id="KW-1133">Transmembrane helix</keyword>
<dbReference type="InterPro" id="IPR027417">
    <property type="entry name" value="P-loop_NTPase"/>
</dbReference>
<dbReference type="Proteomes" id="UP000053750">
    <property type="component" value="Unassembled WGS sequence"/>
</dbReference>
<dbReference type="AlphaFoldDB" id="A0A9W5W7E2"/>
<keyword evidence="9 10" id="KW-0472">Membrane</keyword>
<feature type="transmembrane region" description="Helical" evidence="10">
    <location>
        <begin position="20"/>
        <end position="39"/>
    </location>
</feature>
<evidence type="ECO:0000256" key="2">
    <source>
        <dbReference type="ARBA" id="ARBA00022448"/>
    </source>
</evidence>
<protein>
    <recommendedName>
        <fullName evidence="15">ABC transporter ATP-binding protein</fullName>
    </recommendedName>
</protein>
<dbReference type="PROSITE" id="PS50929">
    <property type="entry name" value="ABC_TM1F"/>
    <property type="match status" value="1"/>
</dbReference>
<dbReference type="SUPFAM" id="SSF52540">
    <property type="entry name" value="P-loop containing nucleoside triphosphate hydrolases"/>
    <property type="match status" value="1"/>
</dbReference>
<evidence type="ECO:0000313" key="13">
    <source>
        <dbReference type="EMBL" id="EXX88498.1"/>
    </source>
</evidence>
<keyword evidence="6" id="KW-0645">Protease</keyword>
<organism evidence="13 14">
    <name type="scientific">Paenibacillus darwinianus</name>
    <dbReference type="NCBI Taxonomy" id="1380763"/>
    <lineage>
        <taxon>Bacteria</taxon>
        <taxon>Bacillati</taxon>
        <taxon>Bacillota</taxon>
        <taxon>Bacilli</taxon>
        <taxon>Bacillales</taxon>
        <taxon>Paenibacillaceae</taxon>
        <taxon>Paenibacillus</taxon>
    </lineage>
</organism>
<dbReference type="GO" id="GO:0008234">
    <property type="term" value="F:cysteine-type peptidase activity"/>
    <property type="evidence" value="ECO:0007669"/>
    <property type="project" value="UniProtKB-KW"/>
</dbReference>
<evidence type="ECO:0008006" key="15">
    <source>
        <dbReference type="Google" id="ProtNLM"/>
    </source>
</evidence>
<feature type="domain" description="ABC transmembrane type-1" evidence="12">
    <location>
        <begin position="19"/>
        <end position="301"/>
    </location>
</feature>
<keyword evidence="5" id="KW-0547">Nucleotide-binding</keyword>
<dbReference type="InterPro" id="IPR011527">
    <property type="entry name" value="ABC1_TM_dom"/>
</dbReference>
<dbReference type="Gene3D" id="3.40.50.300">
    <property type="entry name" value="P-loop containing nucleotide triphosphate hydrolases"/>
    <property type="match status" value="1"/>
</dbReference>
<dbReference type="InterPro" id="IPR003439">
    <property type="entry name" value="ABC_transporter-like_ATP-bd"/>
</dbReference>
<keyword evidence="6" id="KW-0378">Hydrolase</keyword>
<dbReference type="PROSITE" id="PS00211">
    <property type="entry name" value="ABC_TRANSPORTER_1"/>
    <property type="match status" value="1"/>
</dbReference>
<dbReference type="SMART" id="SM00382">
    <property type="entry name" value="AAA"/>
    <property type="match status" value="1"/>
</dbReference>
<evidence type="ECO:0000256" key="3">
    <source>
        <dbReference type="ARBA" id="ARBA00022475"/>
    </source>
</evidence>
<feature type="domain" description="ABC transporter" evidence="11">
    <location>
        <begin position="335"/>
        <end position="564"/>
    </location>
</feature>
<dbReference type="InterPro" id="IPR017871">
    <property type="entry name" value="ABC_transporter-like_CS"/>
</dbReference>
<keyword evidence="3" id="KW-1003">Cell membrane</keyword>
<evidence type="ECO:0000256" key="5">
    <source>
        <dbReference type="ARBA" id="ARBA00022741"/>
    </source>
</evidence>
<accession>A0A9W5W7E2</accession>
<dbReference type="GO" id="GO:0016887">
    <property type="term" value="F:ATP hydrolysis activity"/>
    <property type="evidence" value="ECO:0007669"/>
    <property type="project" value="InterPro"/>
</dbReference>
<keyword evidence="14" id="KW-1185">Reference proteome</keyword>
<dbReference type="Pfam" id="PF00005">
    <property type="entry name" value="ABC_tran"/>
    <property type="match status" value="1"/>
</dbReference>
<evidence type="ECO:0000256" key="9">
    <source>
        <dbReference type="ARBA" id="ARBA00023136"/>
    </source>
</evidence>
<evidence type="ECO:0000256" key="4">
    <source>
        <dbReference type="ARBA" id="ARBA00022692"/>
    </source>
</evidence>
<evidence type="ECO:0000256" key="6">
    <source>
        <dbReference type="ARBA" id="ARBA00022807"/>
    </source>
</evidence>
<evidence type="ECO:0000256" key="10">
    <source>
        <dbReference type="SAM" id="Phobius"/>
    </source>
</evidence>
<feature type="transmembrane region" description="Helical" evidence="10">
    <location>
        <begin position="54"/>
        <end position="75"/>
    </location>
</feature>
<dbReference type="FunFam" id="3.40.50.300:FF:000299">
    <property type="entry name" value="ABC transporter ATP-binding protein/permease"/>
    <property type="match status" value="1"/>
</dbReference>
<dbReference type="Pfam" id="PF00664">
    <property type="entry name" value="ABC_membrane"/>
    <property type="match status" value="1"/>
</dbReference>
<dbReference type="RefSeq" id="WP_036581679.1">
    <property type="nucleotide sequence ID" value="NZ_KK082152.1"/>
</dbReference>
<dbReference type="PANTHER" id="PTHR43394">
    <property type="entry name" value="ATP-DEPENDENT PERMEASE MDL1, MITOCHONDRIAL"/>
    <property type="match status" value="1"/>
</dbReference>